<reference evidence="1 2" key="1">
    <citation type="submission" date="2017-10" db="EMBL/GenBank/DDBJ databases">
        <title>Massilia psychrophilum sp. nov., a novel purple-pigmented bacterium isolated from Tianshan glacier, Xinjiang Municipality, China.</title>
        <authorList>
            <person name="Wang H."/>
        </authorList>
    </citation>
    <scope>NUCLEOTIDE SEQUENCE [LARGE SCALE GENOMIC DNA]</scope>
    <source>
        <strain evidence="1 2">JCM 30813</strain>
    </source>
</reference>
<accession>A0A2G8T6C7</accession>
<dbReference type="OrthoDB" id="197187at2"/>
<protein>
    <recommendedName>
        <fullName evidence="3">PAAR domain-containing protein</fullName>
    </recommendedName>
</protein>
<name>A0A2G8T6C7_9BURK</name>
<dbReference type="AlphaFoldDB" id="A0A2G8T6C7"/>
<evidence type="ECO:0000313" key="1">
    <source>
        <dbReference type="EMBL" id="PIL41562.1"/>
    </source>
</evidence>
<dbReference type="Pfam" id="PF05488">
    <property type="entry name" value="PAAR_motif"/>
    <property type="match status" value="1"/>
</dbReference>
<evidence type="ECO:0000313" key="2">
    <source>
        <dbReference type="Proteomes" id="UP000228593"/>
    </source>
</evidence>
<sequence length="87" mass="8804">MAGEIIRQGDKTRHGGTVIEGSAVDICHGKPIAYLGHKTSCPQCKGTYPIVDGAPVTSLYGKGVALAGMKTACGAVLVAGQFTDTVG</sequence>
<dbReference type="CDD" id="cd14744">
    <property type="entry name" value="PAAR_CT_2"/>
    <property type="match status" value="1"/>
</dbReference>
<proteinExistence type="predicted"/>
<dbReference type="RefSeq" id="WP_099914048.1">
    <property type="nucleotide sequence ID" value="NZ_BMHS01000001.1"/>
</dbReference>
<organism evidence="1 2">
    <name type="scientific">Massilia psychrophila</name>
    <dbReference type="NCBI Taxonomy" id="1603353"/>
    <lineage>
        <taxon>Bacteria</taxon>
        <taxon>Pseudomonadati</taxon>
        <taxon>Pseudomonadota</taxon>
        <taxon>Betaproteobacteria</taxon>
        <taxon>Burkholderiales</taxon>
        <taxon>Oxalobacteraceae</taxon>
        <taxon>Telluria group</taxon>
        <taxon>Massilia</taxon>
    </lineage>
</organism>
<keyword evidence="2" id="KW-1185">Reference proteome</keyword>
<dbReference type="Gene3D" id="2.60.200.60">
    <property type="match status" value="1"/>
</dbReference>
<evidence type="ECO:0008006" key="3">
    <source>
        <dbReference type="Google" id="ProtNLM"/>
    </source>
</evidence>
<gene>
    <name evidence="1" type="ORF">CR103_00445</name>
</gene>
<dbReference type="InterPro" id="IPR008727">
    <property type="entry name" value="PAAR_motif"/>
</dbReference>
<comment type="caution">
    <text evidence="1">The sequence shown here is derived from an EMBL/GenBank/DDBJ whole genome shotgun (WGS) entry which is preliminary data.</text>
</comment>
<dbReference type="EMBL" id="PDOB01000001">
    <property type="protein sequence ID" value="PIL41562.1"/>
    <property type="molecule type" value="Genomic_DNA"/>
</dbReference>
<dbReference type="Proteomes" id="UP000228593">
    <property type="component" value="Unassembled WGS sequence"/>
</dbReference>